<dbReference type="Pfam" id="PF13432">
    <property type="entry name" value="TPR_16"/>
    <property type="match status" value="3"/>
</dbReference>
<evidence type="ECO:0000313" key="2">
    <source>
        <dbReference type="Proteomes" id="UP000636453"/>
    </source>
</evidence>
<dbReference type="InterPro" id="IPR011990">
    <property type="entry name" value="TPR-like_helical_dom_sf"/>
</dbReference>
<dbReference type="RefSeq" id="WP_146474047.1">
    <property type="nucleotide sequence ID" value="NZ_BNCF01000020.1"/>
</dbReference>
<dbReference type="InterPro" id="IPR019734">
    <property type="entry name" value="TPR_rpt"/>
</dbReference>
<dbReference type="SMART" id="SM00028">
    <property type="entry name" value="TPR"/>
    <property type="match status" value="6"/>
</dbReference>
<evidence type="ECO:0008006" key="3">
    <source>
        <dbReference type="Google" id="ProtNLM"/>
    </source>
</evidence>
<reference evidence="1" key="2">
    <citation type="submission" date="2020-09" db="EMBL/GenBank/DDBJ databases">
        <authorList>
            <person name="Sun Q."/>
            <person name="Kim S."/>
        </authorList>
    </citation>
    <scope>NUCLEOTIDE SEQUENCE</scope>
    <source>
        <strain evidence="1">KCTC 32020</strain>
    </source>
</reference>
<dbReference type="EMBL" id="BNCF01000020">
    <property type="protein sequence ID" value="GHE43587.1"/>
    <property type="molecule type" value="Genomic_DNA"/>
</dbReference>
<dbReference type="OrthoDB" id="5965059at2"/>
<dbReference type="PANTHER" id="PTHR12558:SF13">
    <property type="entry name" value="CELL DIVISION CYCLE PROTEIN 27 HOMOLOG"/>
    <property type="match status" value="1"/>
</dbReference>
<dbReference type="PANTHER" id="PTHR12558">
    <property type="entry name" value="CELL DIVISION CYCLE 16,23,27"/>
    <property type="match status" value="1"/>
</dbReference>
<comment type="caution">
    <text evidence="1">The sequence shown here is derived from an EMBL/GenBank/DDBJ whole genome shotgun (WGS) entry which is preliminary data.</text>
</comment>
<gene>
    <name evidence="1" type="ORF">GCM10007167_26690</name>
</gene>
<sequence length="693" mass="75055">MYDAILESLRRGDHAAASTAARALVESQPFDATAHRLLAQALRLAGDRDGARAAIDRAIALAPEDAPLHLERAGLLLEERQLDEAQAALARAVGLDPNQFPAYIIQAHLALGRNDLAEAERLLRTAQRIAPEHPHVASIEGGLALRRGDADRALAVLSQAAQRAPEEPLLRNALGFAYLAKGHFAFAEQAFRGLLERHPGSVSLTLLIADLCQRQGRIDDAVALVEPLAAREDATPAVRRYLGVLELSANRAERALGPLLDAFAAAPGDPRTLAALMETWRRLGDAEGARATLEDALARHPQESALWQARLAVEPFAGEEARALIARWLAAMPDHVPALEALGVVHERHGEDAEAEAVIRRIVELAPGHAQAELKLVDLLLKRDPDAAVERAGYLVENAQDAGVKRNLRQIRGHTLAKAGRHAEAAREWAALHAEVANQRLPLPPHSPPRADWPPLAAMPDPAPAVLLLWGAPGSLVERIALTFDQARAPLRADRYGPQPPNDFLQRYDTVERLGSDGEASPEAAAMVAHWRSLLPQRGIADGNVFDWLLWWDNALLAALRPHLPEAVLMIALRDPRDMLLDWLAFGAPAPLAIESPEAAARWLAQTLAQIAYLHEQDLFPHRLIRLDGIEHDPAAIAQAAGGALDITVPPVAEAAFGPRRFASGEWRQFAGALGEAFALLHPVARRLGYAEA</sequence>
<protein>
    <recommendedName>
        <fullName evidence="3">Tfp pilus assembly protein PilF</fullName>
    </recommendedName>
</protein>
<dbReference type="Pfam" id="PF14559">
    <property type="entry name" value="TPR_19"/>
    <property type="match status" value="2"/>
</dbReference>
<name>A0A918ZBS7_9GAMM</name>
<reference evidence="1" key="1">
    <citation type="journal article" date="2014" name="Int. J. Syst. Evol. Microbiol.">
        <title>Complete genome sequence of Corynebacterium casei LMG S-19264T (=DSM 44701T), isolated from a smear-ripened cheese.</title>
        <authorList>
            <consortium name="US DOE Joint Genome Institute (JGI-PGF)"/>
            <person name="Walter F."/>
            <person name="Albersmeier A."/>
            <person name="Kalinowski J."/>
            <person name="Ruckert C."/>
        </authorList>
    </citation>
    <scope>NUCLEOTIDE SEQUENCE</scope>
    <source>
        <strain evidence="1">KCTC 32020</strain>
    </source>
</reference>
<keyword evidence="2" id="KW-1185">Reference proteome</keyword>
<dbReference type="SUPFAM" id="SSF48452">
    <property type="entry name" value="TPR-like"/>
    <property type="match status" value="2"/>
</dbReference>
<dbReference type="Proteomes" id="UP000636453">
    <property type="component" value="Unassembled WGS sequence"/>
</dbReference>
<proteinExistence type="predicted"/>
<dbReference type="AlphaFoldDB" id="A0A918ZBS7"/>
<organism evidence="1 2">
    <name type="scientific">Vulcaniibacterium thermophilum</name>
    <dbReference type="NCBI Taxonomy" id="1169913"/>
    <lineage>
        <taxon>Bacteria</taxon>
        <taxon>Pseudomonadati</taxon>
        <taxon>Pseudomonadota</taxon>
        <taxon>Gammaproteobacteria</taxon>
        <taxon>Lysobacterales</taxon>
        <taxon>Lysobacteraceae</taxon>
        <taxon>Vulcaniibacterium</taxon>
    </lineage>
</organism>
<accession>A0A918ZBS7</accession>
<dbReference type="Gene3D" id="1.25.40.10">
    <property type="entry name" value="Tetratricopeptide repeat domain"/>
    <property type="match status" value="3"/>
</dbReference>
<evidence type="ECO:0000313" key="1">
    <source>
        <dbReference type="EMBL" id="GHE43587.1"/>
    </source>
</evidence>